<dbReference type="InterPro" id="IPR006153">
    <property type="entry name" value="Cation/H_exchanger_TM"/>
</dbReference>
<comment type="caution">
    <text evidence="10">Lacks conserved residue(s) required for the propagation of feature annotation.</text>
</comment>
<dbReference type="InterPro" id="IPR018422">
    <property type="entry name" value="Cation/H_exchanger_CPA1"/>
</dbReference>
<evidence type="ECO:0000256" key="4">
    <source>
        <dbReference type="ARBA" id="ARBA00022692"/>
    </source>
</evidence>
<evidence type="ECO:0000256" key="2">
    <source>
        <dbReference type="ARBA" id="ARBA00022448"/>
    </source>
</evidence>
<evidence type="ECO:0000256" key="7">
    <source>
        <dbReference type="ARBA" id="ARBA00023065"/>
    </source>
</evidence>
<feature type="domain" description="Cation/H+ exchanger transmembrane" evidence="11">
    <location>
        <begin position="15"/>
        <end position="395"/>
    </location>
</feature>
<dbReference type="GO" id="GO:0015385">
    <property type="term" value="F:sodium:proton antiporter activity"/>
    <property type="evidence" value="ECO:0007669"/>
    <property type="project" value="InterPro"/>
</dbReference>
<accession>W5WL54</accession>
<sequence length="519" mass="55880">MHGSELLLLLAGSLAVTAIARRFDWPAPLLLVAVGLGLSFVPGMPDFRLDPELVLPLVLPPLLYSAALDSSYVNIRRSVRPIGLLAVGLVLATTLAVGLATYWLVPGMPLAAALVLGAIVAPPDAVAAVAIGRKLGLPRRIMTVLIGESLVNDATALTAYKVAVASATGLALSWSEGIGTFLLASVGGGLIGYLLGVLVHAVRQRLSDSVLESALGMLVPFGAYLIAESAHTSGVLAVVAAGLYLGHNAPRAGYATRLQETAVWRAFDVLLESWVFALIGLQVRLVYRESGVTWPLLLAALGVLAVAVLIRVVWMFPGTYLPRLLSKRIRENEEDPGWRSVSVVAWAGMRGVVSLAAAAALPESMPERNVIVLFTFVVTVGTLLLQGLSLPWVIRKLGVESNEEHTDTLAEAQVKYHAARASIDRLDEEAADSGTPEQVVARLRTIAEHRGNAAWERLGRSEEEIGESPASRWRRLRRTMLAAEREVFLAARNAREIDDEVFRRVQRELDLEEAALNRE</sequence>
<keyword evidence="2 10" id="KW-0813">Transport</keyword>
<keyword evidence="7 10" id="KW-0406">Ion transport</keyword>
<evidence type="ECO:0000313" key="12">
    <source>
        <dbReference type="EMBL" id="AHI01944.1"/>
    </source>
</evidence>
<keyword evidence="5 10" id="KW-1133">Transmembrane helix</keyword>
<protein>
    <recommendedName>
        <fullName evidence="11">Cation/H+ exchanger transmembrane domain-containing protein</fullName>
    </recommendedName>
</protein>
<evidence type="ECO:0000256" key="8">
    <source>
        <dbReference type="ARBA" id="ARBA00023136"/>
    </source>
</evidence>
<feature type="transmembrane region" description="Helical" evidence="10">
    <location>
        <begin position="53"/>
        <end position="75"/>
    </location>
</feature>
<evidence type="ECO:0000256" key="9">
    <source>
        <dbReference type="ARBA" id="ARBA00023201"/>
    </source>
</evidence>
<dbReference type="PATRIC" id="fig|1449976.3.peg.8624"/>
<dbReference type="PANTHER" id="PTHR10110:SF86">
    <property type="entry name" value="SODIUM_HYDROGEN EXCHANGER 7"/>
    <property type="match status" value="1"/>
</dbReference>
<keyword evidence="6 10" id="KW-0915">Sodium</keyword>
<dbReference type="EMBL" id="CP007155">
    <property type="protein sequence ID" value="AHI01944.1"/>
    <property type="molecule type" value="Genomic_DNA"/>
</dbReference>
<dbReference type="InterPro" id="IPR004705">
    <property type="entry name" value="Cation/H_exchanger_CPA1_bac"/>
</dbReference>
<comment type="similarity">
    <text evidence="10">Belongs to the monovalent cation:proton antiporter 1 (CPA1) transporter (TC 2.A.36) family.</text>
</comment>
<dbReference type="eggNOG" id="COG0025">
    <property type="taxonomic scope" value="Bacteria"/>
</dbReference>
<feature type="transmembrane region" description="Helical" evidence="10">
    <location>
        <begin position="82"/>
        <end position="104"/>
    </location>
</feature>
<dbReference type="Proteomes" id="UP000019225">
    <property type="component" value="Chromosome"/>
</dbReference>
<reference evidence="12 13" key="1">
    <citation type="journal article" date="2014" name="BMC Genomics">
        <title>Complete genome sequence of producer of the glycopeptide antibiotic Aculeximycin Kutzneria albida DSM 43870T, a representative of minor genus of Pseudonocardiaceae.</title>
        <authorList>
            <person name="Rebets Y."/>
            <person name="Tokovenko B."/>
            <person name="Lushchyk I."/>
            <person name="Ruckert C."/>
            <person name="Zaburannyi N."/>
            <person name="Bechthold A."/>
            <person name="Kalinowski J."/>
            <person name="Luzhetskyy A."/>
        </authorList>
    </citation>
    <scope>NUCLEOTIDE SEQUENCE [LARGE SCALE GENOMIC DNA]</scope>
    <source>
        <strain evidence="12">DSM 43870</strain>
    </source>
</reference>
<evidence type="ECO:0000259" key="11">
    <source>
        <dbReference type="Pfam" id="PF00999"/>
    </source>
</evidence>
<feature type="transmembrane region" description="Helical" evidence="10">
    <location>
        <begin position="110"/>
        <end position="132"/>
    </location>
</feature>
<proteinExistence type="inferred from homology"/>
<keyword evidence="13" id="KW-1185">Reference proteome</keyword>
<evidence type="ECO:0000256" key="6">
    <source>
        <dbReference type="ARBA" id="ARBA00023053"/>
    </source>
</evidence>
<keyword evidence="9 10" id="KW-0739">Sodium transport</keyword>
<dbReference type="OrthoDB" id="57886at2"/>
<dbReference type="KEGG" id="kal:KALB_8587"/>
<keyword evidence="3 10" id="KW-1003">Cell membrane</keyword>
<gene>
    <name evidence="12" type="ORF">KALB_8587</name>
</gene>
<evidence type="ECO:0000256" key="5">
    <source>
        <dbReference type="ARBA" id="ARBA00022989"/>
    </source>
</evidence>
<dbReference type="PANTHER" id="PTHR10110">
    <property type="entry name" value="SODIUM/HYDROGEN EXCHANGER"/>
    <property type="match status" value="1"/>
</dbReference>
<evidence type="ECO:0000256" key="3">
    <source>
        <dbReference type="ARBA" id="ARBA00022475"/>
    </source>
</evidence>
<name>W5WL54_9PSEU</name>
<organism evidence="12 13">
    <name type="scientific">Kutzneria albida DSM 43870</name>
    <dbReference type="NCBI Taxonomy" id="1449976"/>
    <lineage>
        <taxon>Bacteria</taxon>
        <taxon>Bacillati</taxon>
        <taxon>Actinomycetota</taxon>
        <taxon>Actinomycetes</taxon>
        <taxon>Pseudonocardiales</taxon>
        <taxon>Pseudonocardiaceae</taxon>
        <taxon>Kutzneria</taxon>
    </lineage>
</organism>
<feature type="transmembrane region" description="Helical" evidence="10">
    <location>
        <begin position="371"/>
        <end position="394"/>
    </location>
</feature>
<evidence type="ECO:0000256" key="10">
    <source>
        <dbReference type="RuleBase" id="RU366002"/>
    </source>
</evidence>
<keyword evidence="8 10" id="KW-0472">Membrane</keyword>
<comment type="subcellular location">
    <subcellularLocation>
        <location evidence="1 10">Cell membrane</location>
        <topology evidence="1 10">Multi-pass membrane protein</topology>
    </subcellularLocation>
</comment>
<dbReference type="HOGENOM" id="CLU_005912_8_2_11"/>
<evidence type="ECO:0000313" key="13">
    <source>
        <dbReference type="Proteomes" id="UP000019225"/>
    </source>
</evidence>
<keyword evidence="10" id="KW-0050">Antiport</keyword>
<dbReference type="STRING" id="1449976.KALB_8587"/>
<dbReference type="AlphaFoldDB" id="W5WL54"/>
<dbReference type="RefSeq" id="WP_025361728.1">
    <property type="nucleotide sequence ID" value="NZ_CP007155.1"/>
</dbReference>
<dbReference type="GO" id="GO:0015386">
    <property type="term" value="F:potassium:proton antiporter activity"/>
    <property type="evidence" value="ECO:0007669"/>
    <property type="project" value="TreeGrafter"/>
</dbReference>
<dbReference type="Gene3D" id="6.10.140.1330">
    <property type="match status" value="1"/>
</dbReference>
<feature type="transmembrane region" description="Helical" evidence="10">
    <location>
        <begin position="181"/>
        <end position="201"/>
    </location>
</feature>
<feature type="transmembrane region" description="Helical" evidence="10">
    <location>
        <begin position="293"/>
        <end position="316"/>
    </location>
</feature>
<dbReference type="NCBIfam" id="TIGR00831">
    <property type="entry name" value="a_cpa1"/>
    <property type="match status" value="1"/>
</dbReference>
<dbReference type="GO" id="GO:0098719">
    <property type="term" value="P:sodium ion import across plasma membrane"/>
    <property type="evidence" value="ECO:0007669"/>
    <property type="project" value="TreeGrafter"/>
</dbReference>
<dbReference type="GO" id="GO:0005886">
    <property type="term" value="C:plasma membrane"/>
    <property type="evidence" value="ECO:0007669"/>
    <property type="project" value="UniProtKB-SubCell"/>
</dbReference>
<comment type="function">
    <text evidence="10">Na(+)/H(+) antiporter that extrudes sodium in exchange for external protons.</text>
</comment>
<feature type="transmembrane region" description="Helical" evidence="10">
    <location>
        <begin position="221"/>
        <end position="245"/>
    </location>
</feature>
<dbReference type="GO" id="GO:0051453">
    <property type="term" value="P:regulation of intracellular pH"/>
    <property type="evidence" value="ECO:0007669"/>
    <property type="project" value="TreeGrafter"/>
</dbReference>
<dbReference type="Pfam" id="PF00999">
    <property type="entry name" value="Na_H_Exchanger"/>
    <property type="match status" value="1"/>
</dbReference>
<keyword evidence="4 10" id="KW-0812">Transmembrane</keyword>
<evidence type="ECO:0000256" key="1">
    <source>
        <dbReference type="ARBA" id="ARBA00004651"/>
    </source>
</evidence>